<evidence type="ECO:0000313" key="4">
    <source>
        <dbReference type="Proteomes" id="UP000636918"/>
    </source>
</evidence>
<dbReference type="InterPro" id="IPR036514">
    <property type="entry name" value="SGNH_hydro_sf"/>
</dbReference>
<evidence type="ECO:0000259" key="2">
    <source>
        <dbReference type="Pfam" id="PF13472"/>
    </source>
</evidence>
<feature type="compositionally biased region" description="Pro residues" evidence="1">
    <location>
        <begin position="239"/>
        <end position="255"/>
    </location>
</feature>
<name>A0ABS1L967_9ACTN</name>
<accession>A0ABS1L967</accession>
<evidence type="ECO:0000313" key="3">
    <source>
        <dbReference type="EMBL" id="MBL0748225.1"/>
    </source>
</evidence>
<evidence type="ECO:0000256" key="1">
    <source>
        <dbReference type="SAM" id="MobiDB-lite"/>
    </source>
</evidence>
<dbReference type="InterPro" id="IPR013830">
    <property type="entry name" value="SGNH_hydro"/>
</dbReference>
<organism evidence="3 4">
    <name type="scientific">Nocardioides baculatus</name>
    <dbReference type="NCBI Taxonomy" id="2801337"/>
    <lineage>
        <taxon>Bacteria</taxon>
        <taxon>Bacillati</taxon>
        <taxon>Actinomycetota</taxon>
        <taxon>Actinomycetes</taxon>
        <taxon>Propionibacteriales</taxon>
        <taxon>Nocardioidaceae</taxon>
        <taxon>Nocardioides</taxon>
    </lineage>
</organism>
<sequence>MPHVGVSTTTRVMVVGDSVTHGLSGDYTWRYFSWQGLQRTGARVDLVGPHRGTYSDEGWFAGDYADPGFDQDHASRYGLSMWETLFFPGGERTPSVAELMTYEPDVIVEALGVNDLMVLNQTPDDLARYVAEFITKARAVNPGVDVVVVPLPQVWIGAAPTYNAYLPALADDMSTVESRIVVAPLAEFTRGVETFDDAHPTVIGMRKIAAAVSAGLEELGIGRAILMPEPGVSEQPGPSTLPVPTPTPTPTPPAPAATAPTVTTAPTPPPFAAAPVPPRHVRAVLAERRTTVTWRRVRRATSYSVRCGQVRRTATGSRAVLRAATRQCAVRARNAGGASSWVRVGVDRGQP</sequence>
<dbReference type="PANTHER" id="PTHR30383:SF5">
    <property type="entry name" value="SGNH HYDROLASE-TYPE ESTERASE DOMAIN-CONTAINING PROTEIN"/>
    <property type="match status" value="1"/>
</dbReference>
<feature type="region of interest" description="Disordered" evidence="1">
    <location>
        <begin position="229"/>
        <end position="276"/>
    </location>
</feature>
<dbReference type="PANTHER" id="PTHR30383">
    <property type="entry name" value="THIOESTERASE 1/PROTEASE 1/LYSOPHOSPHOLIPASE L1"/>
    <property type="match status" value="1"/>
</dbReference>
<dbReference type="Gene3D" id="3.40.50.1110">
    <property type="entry name" value="SGNH hydrolase"/>
    <property type="match status" value="1"/>
</dbReference>
<dbReference type="EMBL" id="JAERSG010000003">
    <property type="protein sequence ID" value="MBL0748225.1"/>
    <property type="molecule type" value="Genomic_DNA"/>
</dbReference>
<protein>
    <recommendedName>
        <fullName evidence="2">SGNH hydrolase-type esterase domain-containing protein</fullName>
    </recommendedName>
</protein>
<comment type="caution">
    <text evidence="3">The sequence shown here is derived from an EMBL/GenBank/DDBJ whole genome shotgun (WGS) entry which is preliminary data.</text>
</comment>
<dbReference type="InterPro" id="IPR051532">
    <property type="entry name" value="Ester_Hydrolysis_Enzymes"/>
</dbReference>
<keyword evidence="4" id="KW-1185">Reference proteome</keyword>
<gene>
    <name evidence="3" type="ORF">JI751_11450</name>
</gene>
<dbReference type="RefSeq" id="WP_201936319.1">
    <property type="nucleotide sequence ID" value="NZ_JAERSG010000003.1"/>
</dbReference>
<feature type="domain" description="SGNH hydrolase-type esterase" evidence="2">
    <location>
        <begin position="14"/>
        <end position="206"/>
    </location>
</feature>
<feature type="compositionally biased region" description="Low complexity" evidence="1">
    <location>
        <begin position="256"/>
        <end position="265"/>
    </location>
</feature>
<reference evidence="3 4" key="1">
    <citation type="submission" date="2021-01" db="EMBL/GenBank/DDBJ databases">
        <title>Genome seq and assembly of Nocardiodes sp. G10.</title>
        <authorList>
            <person name="Chhetri G."/>
        </authorList>
    </citation>
    <scope>NUCLEOTIDE SEQUENCE [LARGE SCALE GENOMIC DNA]</scope>
    <source>
        <strain evidence="3 4">G10</strain>
    </source>
</reference>
<dbReference type="SUPFAM" id="SSF52266">
    <property type="entry name" value="SGNH hydrolase"/>
    <property type="match status" value="1"/>
</dbReference>
<dbReference type="Proteomes" id="UP000636918">
    <property type="component" value="Unassembled WGS sequence"/>
</dbReference>
<dbReference type="Pfam" id="PF13472">
    <property type="entry name" value="Lipase_GDSL_2"/>
    <property type="match status" value="1"/>
</dbReference>
<proteinExistence type="predicted"/>
<feature type="compositionally biased region" description="Pro residues" evidence="1">
    <location>
        <begin position="266"/>
        <end position="276"/>
    </location>
</feature>